<dbReference type="STRING" id="1219011.GCA_001895045_03601"/>
<dbReference type="Proteomes" id="UP000249091">
    <property type="component" value="Chromosome 1"/>
</dbReference>
<reference evidence="2 3" key="1">
    <citation type="submission" date="2018-06" db="EMBL/GenBank/DDBJ databases">
        <authorList>
            <consortium name="Pathogen Informatics"/>
            <person name="Doyle S."/>
        </authorList>
    </citation>
    <scope>NUCLEOTIDE SEQUENCE [LARGE SCALE GENOMIC DNA]</scope>
    <source>
        <strain evidence="2 3">NCTC10994</strain>
    </source>
</reference>
<evidence type="ECO:0000259" key="1">
    <source>
        <dbReference type="Pfam" id="PF20615"/>
    </source>
</evidence>
<evidence type="ECO:0000313" key="2">
    <source>
        <dbReference type="EMBL" id="SQI35817.1"/>
    </source>
</evidence>
<organism evidence="2 3">
    <name type="scientific">Rhodococcus coprophilus</name>
    <dbReference type="NCBI Taxonomy" id="38310"/>
    <lineage>
        <taxon>Bacteria</taxon>
        <taxon>Bacillati</taxon>
        <taxon>Actinomycetota</taxon>
        <taxon>Actinomycetes</taxon>
        <taxon>Mycobacteriales</taxon>
        <taxon>Nocardiaceae</taxon>
        <taxon>Rhodococcus</taxon>
    </lineage>
</organism>
<dbReference type="RefSeq" id="WP_072703445.1">
    <property type="nucleotide sequence ID" value="NZ_JAFBBL010000001.1"/>
</dbReference>
<accession>A0A2X4U7G7</accession>
<proteinExistence type="predicted"/>
<sequence length="119" mass="12596">MMETFPGGDGSGTVVPDEFDPVAAAVWADEAVPTADLDGDGIFDTVVADSAVADRGIFASGGLVVATDTDLDGHTDRLTAIEDDGQYGVWELHRELDGTTRWTCVDQGNLEDVDHERNG</sequence>
<name>A0A2X4U7G7_9NOCA</name>
<dbReference type="KEGG" id="rcr:NCTC10994_03130"/>
<gene>
    <name evidence="2" type="ORF">NCTC10994_03130</name>
</gene>
<dbReference type="Pfam" id="PF20615">
    <property type="entry name" value="DUF6802"/>
    <property type="match status" value="1"/>
</dbReference>
<dbReference type="EMBL" id="LS483468">
    <property type="protein sequence ID" value="SQI35817.1"/>
    <property type="molecule type" value="Genomic_DNA"/>
</dbReference>
<dbReference type="InterPro" id="IPR046543">
    <property type="entry name" value="DUF6802"/>
</dbReference>
<protein>
    <recommendedName>
        <fullName evidence="1">DUF6802 domain-containing protein</fullName>
    </recommendedName>
</protein>
<feature type="domain" description="DUF6802" evidence="1">
    <location>
        <begin position="32"/>
        <end position="111"/>
    </location>
</feature>
<keyword evidence="3" id="KW-1185">Reference proteome</keyword>
<evidence type="ECO:0000313" key="3">
    <source>
        <dbReference type="Proteomes" id="UP000249091"/>
    </source>
</evidence>
<dbReference type="AlphaFoldDB" id="A0A2X4U7G7"/>